<dbReference type="SUPFAM" id="SSF55681">
    <property type="entry name" value="Class II aaRS and biotin synthetases"/>
    <property type="match status" value="1"/>
</dbReference>
<protein>
    <recommendedName>
        <fullName evidence="5">Aminoacyl-tRNA synthetase class II (D/K/N) domain-containing protein</fullName>
    </recommendedName>
</protein>
<dbReference type="PANTHER" id="PTHR43450:SF1">
    <property type="entry name" value="ASPARTATE--TRNA LIGASE, CYTOPLASMIC"/>
    <property type="match status" value="1"/>
</dbReference>
<dbReference type="EMBL" id="WHWC01000005">
    <property type="protein sequence ID" value="KAG8381994.1"/>
    <property type="molecule type" value="Genomic_DNA"/>
</dbReference>
<dbReference type="GO" id="GO:0017101">
    <property type="term" value="C:aminoacyl-tRNA synthetase multienzyme complex"/>
    <property type="evidence" value="ECO:0007669"/>
    <property type="project" value="TreeGrafter"/>
</dbReference>
<dbReference type="InterPro" id="IPR004523">
    <property type="entry name" value="Asp-tRNA_synthase_2"/>
</dbReference>
<keyword evidence="2" id="KW-0436">Ligase</keyword>
<sequence>MQAGQQLAHVNQNTRLNFRYLDPCTPANQGMFSIKCHIKNKVSQFLLSEGFREIKTPEIIAGSSEGGLAAFKLDYKGKPACLAQSPQLHKQMAVSGDFWRVFGIALFTGQRTLIHIDICVNLQVLMLKWILRSTIRSYNMSILMQVMDLVDRLFVAIFDYLNEKCSKELEDIRRQHPFENLKYLPKTLRLTFEEGVQMLKEAGVEIDPLGDLNTESERKLGQLVLEKYAFAFYFRITLSSTYFTAILWLFGHSIPCHVTYDDPNYSNSFDVFIRGEEIILEAQRIHVPWYLEERALECGIDVETLSTYIESFRCTLYSQGSKVFSTAHHLTYGGFGADLERLVMLFCALDNIRNASLFQRDPRRLEP</sequence>
<dbReference type="InterPro" id="IPR045864">
    <property type="entry name" value="aa-tRNA-synth_II/BPL/LPL"/>
</dbReference>
<dbReference type="GO" id="GO:0003723">
    <property type="term" value="F:RNA binding"/>
    <property type="evidence" value="ECO:0007669"/>
    <property type="project" value="TreeGrafter"/>
</dbReference>
<dbReference type="AlphaFoldDB" id="A0AAV6XP16"/>
<feature type="domain" description="Aminoacyl-tRNA synthetase class II (D/K/N)" evidence="5">
    <location>
        <begin position="145"/>
        <end position="360"/>
    </location>
</feature>
<proteinExistence type="predicted"/>
<gene>
    <name evidence="6" type="ORF">BUALT_Bualt05G0030300</name>
</gene>
<dbReference type="GO" id="GO:0005829">
    <property type="term" value="C:cytosol"/>
    <property type="evidence" value="ECO:0007669"/>
    <property type="project" value="TreeGrafter"/>
</dbReference>
<evidence type="ECO:0000259" key="5">
    <source>
        <dbReference type="Pfam" id="PF00152"/>
    </source>
</evidence>
<dbReference type="InterPro" id="IPR004364">
    <property type="entry name" value="Aa-tRNA-synt_II"/>
</dbReference>
<keyword evidence="1" id="KW-0963">Cytoplasm</keyword>
<dbReference type="GO" id="GO:0004815">
    <property type="term" value="F:aspartate-tRNA ligase activity"/>
    <property type="evidence" value="ECO:0007669"/>
    <property type="project" value="InterPro"/>
</dbReference>
<dbReference type="GO" id="GO:0005524">
    <property type="term" value="F:ATP binding"/>
    <property type="evidence" value="ECO:0007669"/>
    <property type="project" value="InterPro"/>
</dbReference>
<keyword evidence="3" id="KW-0547">Nucleotide-binding</keyword>
<organism evidence="6 7">
    <name type="scientific">Buddleja alternifolia</name>
    <dbReference type="NCBI Taxonomy" id="168488"/>
    <lineage>
        <taxon>Eukaryota</taxon>
        <taxon>Viridiplantae</taxon>
        <taxon>Streptophyta</taxon>
        <taxon>Embryophyta</taxon>
        <taxon>Tracheophyta</taxon>
        <taxon>Spermatophyta</taxon>
        <taxon>Magnoliopsida</taxon>
        <taxon>eudicotyledons</taxon>
        <taxon>Gunneridae</taxon>
        <taxon>Pentapetalae</taxon>
        <taxon>asterids</taxon>
        <taxon>lamiids</taxon>
        <taxon>Lamiales</taxon>
        <taxon>Scrophulariaceae</taxon>
        <taxon>Buddlejeae</taxon>
        <taxon>Buddleja</taxon>
    </lineage>
</organism>
<evidence type="ECO:0000256" key="3">
    <source>
        <dbReference type="ARBA" id="ARBA00022741"/>
    </source>
</evidence>
<evidence type="ECO:0000313" key="7">
    <source>
        <dbReference type="Proteomes" id="UP000826271"/>
    </source>
</evidence>
<name>A0AAV6XP16_9LAMI</name>
<dbReference type="Pfam" id="PF00152">
    <property type="entry name" value="tRNA-synt_2"/>
    <property type="match status" value="2"/>
</dbReference>
<evidence type="ECO:0000256" key="1">
    <source>
        <dbReference type="ARBA" id="ARBA00022490"/>
    </source>
</evidence>
<keyword evidence="7" id="KW-1185">Reference proteome</keyword>
<comment type="caution">
    <text evidence="6">The sequence shown here is derived from an EMBL/GenBank/DDBJ whole genome shotgun (WGS) entry which is preliminary data.</text>
</comment>
<dbReference type="GO" id="GO:0006422">
    <property type="term" value="P:aspartyl-tRNA aminoacylation"/>
    <property type="evidence" value="ECO:0007669"/>
    <property type="project" value="InterPro"/>
</dbReference>
<feature type="domain" description="Aminoacyl-tRNA synthetase class II (D/K/N)" evidence="5">
    <location>
        <begin position="11"/>
        <end position="105"/>
    </location>
</feature>
<keyword evidence="4" id="KW-0067">ATP-binding</keyword>
<dbReference type="Gene3D" id="3.30.930.10">
    <property type="entry name" value="Bira Bifunctional Protein, Domain 2"/>
    <property type="match status" value="2"/>
</dbReference>
<evidence type="ECO:0000256" key="2">
    <source>
        <dbReference type="ARBA" id="ARBA00022598"/>
    </source>
</evidence>
<evidence type="ECO:0000256" key="4">
    <source>
        <dbReference type="ARBA" id="ARBA00022840"/>
    </source>
</evidence>
<dbReference type="PANTHER" id="PTHR43450">
    <property type="entry name" value="ASPARTYL-TRNA SYNTHETASE"/>
    <property type="match status" value="1"/>
</dbReference>
<accession>A0AAV6XP16</accession>
<reference evidence="6" key="1">
    <citation type="submission" date="2019-10" db="EMBL/GenBank/DDBJ databases">
        <authorList>
            <person name="Zhang R."/>
            <person name="Pan Y."/>
            <person name="Wang J."/>
            <person name="Ma R."/>
            <person name="Yu S."/>
        </authorList>
    </citation>
    <scope>NUCLEOTIDE SEQUENCE</scope>
    <source>
        <strain evidence="6">LA-IB0</strain>
        <tissue evidence="6">Leaf</tissue>
    </source>
</reference>
<evidence type="ECO:0000313" key="6">
    <source>
        <dbReference type="EMBL" id="KAG8381994.1"/>
    </source>
</evidence>
<dbReference type="Proteomes" id="UP000826271">
    <property type="component" value="Unassembled WGS sequence"/>
</dbReference>